<gene>
    <name evidence="2" type="ORF">V8G54_034128</name>
</gene>
<dbReference type="EMBL" id="CP144691">
    <property type="protein sequence ID" value="WVY95040.1"/>
    <property type="molecule type" value="Genomic_DNA"/>
</dbReference>
<organism evidence="2 3">
    <name type="scientific">Vigna mungo</name>
    <name type="common">Black gram</name>
    <name type="synonym">Phaseolus mungo</name>
    <dbReference type="NCBI Taxonomy" id="3915"/>
    <lineage>
        <taxon>Eukaryota</taxon>
        <taxon>Viridiplantae</taxon>
        <taxon>Streptophyta</taxon>
        <taxon>Embryophyta</taxon>
        <taxon>Tracheophyta</taxon>
        <taxon>Spermatophyta</taxon>
        <taxon>Magnoliopsida</taxon>
        <taxon>eudicotyledons</taxon>
        <taxon>Gunneridae</taxon>
        <taxon>Pentapetalae</taxon>
        <taxon>rosids</taxon>
        <taxon>fabids</taxon>
        <taxon>Fabales</taxon>
        <taxon>Fabaceae</taxon>
        <taxon>Papilionoideae</taxon>
        <taxon>50 kb inversion clade</taxon>
        <taxon>NPAAA clade</taxon>
        <taxon>indigoferoid/millettioid clade</taxon>
        <taxon>Phaseoleae</taxon>
        <taxon>Vigna</taxon>
    </lineage>
</organism>
<evidence type="ECO:0000256" key="1">
    <source>
        <dbReference type="SAM" id="MobiDB-lite"/>
    </source>
</evidence>
<evidence type="ECO:0000313" key="2">
    <source>
        <dbReference type="EMBL" id="WVY95040.1"/>
    </source>
</evidence>
<keyword evidence="3" id="KW-1185">Reference proteome</keyword>
<dbReference type="AlphaFoldDB" id="A0AAQ3MQ87"/>
<feature type="region of interest" description="Disordered" evidence="1">
    <location>
        <begin position="88"/>
        <end position="117"/>
    </location>
</feature>
<sequence length="117" mass="12511">MPLLTTSSNCKYPIKPQAEAVQNCCSAMLSSFATFPANPINPSYIIEVINGTSCEVLSFFTSSFRGSKQCLLVESHSAAMLCVASLSDGDKPSGIVSNRKPGCPLTNSSPRDFTKRL</sequence>
<reference evidence="2 3" key="1">
    <citation type="journal article" date="2023" name="Life. Sci Alliance">
        <title>Evolutionary insights into 3D genome organization and epigenetic landscape of Vigna mungo.</title>
        <authorList>
            <person name="Junaid A."/>
            <person name="Singh B."/>
            <person name="Bhatia S."/>
        </authorList>
    </citation>
    <scope>NUCLEOTIDE SEQUENCE [LARGE SCALE GENOMIC DNA]</scope>
    <source>
        <strain evidence="2">Urdbean</strain>
    </source>
</reference>
<name>A0AAQ3MQ87_VIGMU</name>
<proteinExistence type="predicted"/>
<evidence type="ECO:0000313" key="3">
    <source>
        <dbReference type="Proteomes" id="UP001374535"/>
    </source>
</evidence>
<dbReference type="Proteomes" id="UP001374535">
    <property type="component" value="Chromosome 10"/>
</dbReference>
<accession>A0AAQ3MQ87</accession>
<protein>
    <submittedName>
        <fullName evidence="2">Uncharacterized protein</fullName>
    </submittedName>
</protein>